<evidence type="ECO:0008006" key="3">
    <source>
        <dbReference type="Google" id="ProtNLM"/>
    </source>
</evidence>
<feature type="transmembrane region" description="Helical" evidence="1">
    <location>
        <begin position="45"/>
        <end position="65"/>
    </location>
</feature>
<evidence type="ECO:0000256" key="1">
    <source>
        <dbReference type="SAM" id="Phobius"/>
    </source>
</evidence>
<reference evidence="2" key="1">
    <citation type="journal article" date="2008" name="Nature">
        <title>The amphioxus genome and the evolution of the chordate karyotype.</title>
        <authorList>
            <consortium name="US DOE Joint Genome Institute (JGI-PGF)"/>
            <person name="Putnam N.H."/>
            <person name="Butts T."/>
            <person name="Ferrier D.E.K."/>
            <person name="Furlong R.F."/>
            <person name="Hellsten U."/>
            <person name="Kawashima T."/>
            <person name="Robinson-Rechavi M."/>
            <person name="Shoguchi E."/>
            <person name="Terry A."/>
            <person name="Yu J.-K."/>
            <person name="Benito-Gutierrez E.L."/>
            <person name="Dubchak I."/>
            <person name="Garcia-Fernandez J."/>
            <person name="Gibson-Brown J.J."/>
            <person name="Grigoriev I.V."/>
            <person name="Horton A.C."/>
            <person name="de Jong P.J."/>
            <person name="Jurka J."/>
            <person name="Kapitonov V.V."/>
            <person name="Kohara Y."/>
            <person name="Kuroki Y."/>
            <person name="Lindquist E."/>
            <person name="Lucas S."/>
            <person name="Osoegawa K."/>
            <person name="Pennacchio L.A."/>
            <person name="Salamov A.A."/>
            <person name="Satou Y."/>
            <person name="Sauka-Spengler T."/>
            <person name="Schmutz J."/>
            <person name="Shin-I T."/>
            <person name="Toyoda A."/>
            <person name="Bronner-Fraser M."/>
            <person name="Fujiyama A."/>
            <person name="Holland L.Z."/>
            <person name="Holland P.W.H."/>
            <person name="Satoh N."/>
            <person name="Rokhsar D.S."/>
        </authorList>
    </citation>
    <scope>NUCLEOTIDE SEQUENCE [LARGE SCALE GENOMIC DNA]</scope>
    <source>
        <strain evidence="2">S238N-H82</strain>
        <tissue evidence="2">Testes</tissue>
    </source>
</reference>
<proteinExistence type="predicted"/>
<dbReference type="InterPro" id="IPR030417">
    <property type="entry name" value="MS4A"/>
</dbReference>
<organism>
    <name type="scientific">Branchiostoma floridae</name>
    <name type="common">Florida lancelet</name>
    <name type="synonym">Amphioxus</name>
    <dbReference type="NCBI Taxonomy" id="7739"/>
    <lineage>
        <taxon>Eukaryota</taxon>
        <taxon>Metazoa</taxon>
        <taxon>Chordata</taxon>
        <taxon>Cephalochordata</taxon>
        <taxon>Leptocardii</taxon>
        <taxon>Amphioxiformes</taxon>
        <taxon>Branchiostomatidae</taxon>
        <taxon>Branchiostoma</taxon>
    </lineage>
</organism>
<keyword evidence="1" id="KW-1133">Transmembrane helix</keyword>
<accession>C3YHT3</accession>
<protein>
    <recommendedName>
        <fullName evidence="3">Tetraspanin</fullName>
    </recommendedName>
</protein>
<keyword evidence="1" id="KW-0812">Transmembrane</keyword>
<dbReference type="InParanoid" id="C3YHT3"/>
<dbReference type="EMBL" id="GG666514">
    <property type="protein sequence ID" value="EEN60070.1"/>
    <property type="molecule type" value="Genomic_DNA"/>
</dbReference>
<evidence type="ECO:0000313" key="2">
    <source>
        <dbReference type="EMBL" id="EEN60070.1"/>
    </source>
</evidence>
<dbReference type="PANTHER" id="PTHR23320:SF165">
    <property type="entry name" value="MARVEL DOMAIN-CONTAINING PROTEIN"/>
    <property type="match status" value="1"/>
</dbReference>
<dbReference type="PANTHER" id="PTHR23320">
    <property type="entry name" value="MEMBRANE-SPANNING 4-DOMAINS SUBFAMILY A MS4A -RELATED"/>
    <property type="match status" value="1"/>
</dbReference>
<dbReference type="AlphaFoldDB" id="C3YHT3"/>
<name>C3YHT3_BRAFL</name>
<feature type="transmembrane region" description="Helical" evidence="1">
    <location>
        <begin position="12"/>
        <end position="39"/>
    </location>
</feature>
<keyword evidence="1" id="KW-0472">Membrane</keyword>
<sequence>MARYHARCVHGLGLALVVLGVLSVAFGIATTAVLSRAWYPDPASYISAPVWSGLAVVATGILAVLSGKRPENRCLMIGLLVVAIVTTMLTLFCCLLTIVEAHLAGRCVTAAFPSYTITGFKINHTTGGHNYTIIDESPPTCSAAPLPLRTVCAVLSFTEAALGLAVSVMCCYGLAGQAVQQPVVYIPGAVTEREGGHVIVQTVGPPDLAR</sequence>
<gene>
    <name evidence="2" type="ORF">BRAFLDRAFT_71651</name>
</gene>
<feature type="transmembrane region" description="Helical" evidence="1">
    <location>
        <begin position="77"/>
        <end position="99"/>
    </location>
</feature>